<keyword evidence="3 5" id="KW-1133">Transmembrane helix</keyword>
<feature type="transmembrane region" description="Helical" evidence="5">
    <location>
        <begin position="42"/>
        <end position="64"/>
    </location>
</feature>
<gene>
    <name evidence="8" type="ORF">ANN_16630</name>
</gene>
<evidence type="ECO:0000256" key="3">
    <source>
        <dbReference type="ARBA" id="ARBA00022989"/>
    </source>
</evidence>
<organism evidence="8 9">
    <name type="scientific">Periplaneta americana</name>
    <name type="common">American cockroach</name>
    <name type="synonym">Blatta americana</name>
    <dbReference type="NCBI Taxonomy" id="6978"/>
    <lineage>
        <taxon>Eukaryota</taxon>
        <taxon>Metazoa</taxon>
        <taxon>Ecdysozoa</taxon>
        <taxon>Arthropoda</taxon>
        <taxon>Hexapoda</taxon>
        <taxon>Insecta</taxon>
        <taxon>Pterygota</taxon>
        <taxon>Neoptera</taxon>
        <taxon>Polyneoptera</taxon>
        <taxon>Dictyoptera</taxon>
        <taxon>Blattodea</taxon>
        <taxon>Blattoidea</taxon>
        <taxon>Blattidae</taxon>
        <taxon>Blattinae</taxon>
        <taxon>Periplaneta</taxon>
    </lineage>
</organism>
<feature type="transmembrane region" description="Helical" evidence="5">
    <location>
        <begin position="71"/>
        <end position="90"/>
    </location>
</feature>
<evidence type="ECO:0000256" key="1">
    <source>
        <dbReference type="ARBA" id="ARBA00004141"/>
    </source>
</evidence>
<protein>
    <recommendedName>
        <fullName evidence="7">Major facilitator superfamily (MFS) profile domain-containing protein</fullName>
    </recommendedName>
</protein>
<comment type="subcellular location">
    <subcellularLocation>
        <location evidence="1">Membrane</location>
        <topology evidence="1">Multi-pass membrane protein</topology>
    </subcellularLocation>
</comment>
<evidence type="ECO:0000256" key="5">
    <source>
        <dbReference type="SAM" id="Phobius"/>
    </source>
</evidence>
<proteinExistence type="predicted"/>
<dbReference type="InterPro" id="IPR036259">
    <property type="entry name" value="MFS_trans_sf"/>
</dbReference>
<keyword evidence="2 5" id="KW-0812">Transmembrane</keyword>
<feature type="signal peptide" evidence="6">
    <location>
        <begin position="1"/>
        <end position="18"/>
    </location>
</feature>
<evidence type="ECO:0000256" key="4">
    <source>
        <dbReference type="ARBA" id="ARBA00023136"/>
    </source>
</evidence>
<name>A0ABQ8SSF4_PERAM</name>
<reference evidence="8 9" key="1">
    <citation type="journal article" date="2022" name="Allergy">
        <title>Genome assembly and annotation of Periplaneta americana reveal a comprehensive cockroach allergen profile.</title>
        <authorList>
            <person name="Wang L."/>
            <person name="Xiong Q."/>
            <person name="Saelim N."/>
            <person name="Wang L."/>
            <person name="Nong W."/>
            <person name="Wan A.T."/>
            <person name="Shi M."/>
            <person name="Liu X."/>
            <person name="Cao Q."/>
            <person name="Hui J.H.L."/>
            <person name="Sookrung N."/>
            <person name="Leung T.F."/>
            <person name="Tungtrongchitr A."/>
            <person name="Tsui S.K.W."/>
        </authorList>
    </citation>
    <scope>NUCLEOTIDE SEQUENCE [LARGE SCALE GENOMIC DNA]</scope>
    <source>
        <strain evidence="8">PWHHKU_190912</strain>
    </source>
</reference>
<dbReference type="PANTHER" id="PTHR48021">
    <property type="match status" value="1"/>
</dbReference>
<dbReference type="PANTHER" id="PTHR48021:SF1">
    <property type="entry name" value="GH07001P-RELATED"/>
    <property type="match status" value="1"/>
</dbReference>
<dbReference type="Gene3D" id="1.20.1250.20">
    <property type="entry name" value="MFS general substrate transporter like domains"/>
    <property type="match status" value="1"/>
</dbReference>
<sequence length="92" mass="9951">MFLVVAATLTFLIVGCFGTWPSPNLPKLEAPDSPIPITRDEGSWIVSLVGVGAMMATMPAGYLVNKVGRKPLLVFLALPFLASWFLIIFARS</sequence>
<feature type="chain" id="PRO_5045794151" description="Major facilitator superfamily (MFS) profile domain-containing protein" evidence="6">
    <location>
        <begin position="19"/>
        <end position="92"/>
    </location>
</feature>
<dbReference type="InterPro" id="IPR050549">
    <property type="entry name" value="MFS_Trehalose_Transporter"/>
</dbReference>
<keyword evidence="4 5" id="KW-0472">Membrane</keyword>
<feature type="domain" description="Major facilitator superfamily (MFS) profile" evidence="7">
    <location>
        <begin position="1"/>
        <end position="92"/>
    </location>
</feature>
<dbReference type="InterPro" id="IPR020846">
    <property type="entry name" value="MFS_dom"/>
</dbReference>
<comment type="caution">
    <text evidence="8">The sequence shown here is derived from an EMBL/GenBank/DDBJ whole genome shotgun (WGS) entry which is preliminary data.</text>
</comment>
<keyword evidence="6" id="KW-0732">Signal</keyword>
<keyword evidence="9" id="KW-1185">Reference proteome</keyword>
<dbReference type="InterPro" id="IPR005828">
    <property type="entry name" value="MFS_sugar_transport-like"/>
</dbReference>
<dbReference type="Pfam" id="PF00083">
    <property type="entry name" value="Sugar_tr"/>
    <property type="match status" value="1"/>
</dbReference>
<evidence type="ECO:0000259" key="7">
    <source>
        <dbReference type="PROSITE" id="PS50850"/>
    </source>
</evidence>
<evidence type="ECO:0000313" key="8">
    <source>
        <dbReference type="EMBL" id="KAJ4436597.1"/>
    </source>
</evidence>
<dbReference type="Proteomes" id="UP001148838">
    <property type="component" value="Unassembled WGS sequence"/>
</dbReference>
<evidence type="ECO:0000256" key="6">
    <source>
        <dbReference type="SAM" id="SignalP"/>
    </source>
</evidence>
<dbReference type="SUPFAM" id="SSF103473">
    <property type="entry name" value="MFS general substrate transporter"/>
    <property type="match status" value="1"/>
</dbReference>
<evidence type="ECO:0000256" key="2">
    <source>
        <dbReference type="ARBA" id="ARBA00022692"/>
    </source>
</evidence>
<accession>A0ABQ8SSF4</accession>
<evidence type="ECO:0000313" key="9">
    <source>
        <dbReference type="Proteomes" id="UP001148838"/>
    </source>
</evidence>
<dbReference type="PROSITE" id="PS50850">
    <property type="entry name" value="MFS"/>
    <property type="match status" value="1"/>
</dbReference>
<dbReference type="EMBL" id="JAJSOF020000021">
    <property type="protein sequence ID" value="KAJ4436597.1"/>
    <property type="molecule type" value="Genomic_DNA"/>
</dbReference>